<dbReference type="GO" id="GO:0008236">
    <property type="term" value="F:serine-type peptidase activity"/>
    <property type="evidence" value="ECO:0007669"/>
    <property type="project" value="UniProtKB-KW"/>
</dbReference>
<evidence type="ECO:0000256" key="1">
    <source>
        <dbReference type="ARBA" id="ARBA00022670"/>
    </source>
</evidence>
<dbReference type="GO" id="GO:0030288">
    <property type="term" value="C:outer membrane-bounded periplasmic space"/>
    <property type="evidence" value="ECO:0007669"/>
    <property type="project" value="TreeGrafter"/>
</dbReference>
<feature type="compositionally biased region" description="Basic and acidic residues" evidence="4">
    <location>
        <begin position="223"/>
        <end position="234"/>
    </location>
</feature>
<evidence type="ECO:0000313" key="6">
    <source>
        <dbReference type="EMBL" id="PIU24122.1"/>
    </source>
</evidence>
<comment type="caution">
    <text evidence="6">The sequence shown here is derived from an EMBL/GenBank/DDBJ whole genome shotgun (WGS) entry which is preliminary data.</text>
</comment>
<dbReference type="SUPFAM" id="SSF52096">
    <property type="entry name" value="ClpP/crotonase"/>
    <property type="match status" value="1"/>
</dbReference>
<dbReference type="CDD" id="cd07560">
    <property type="entry name" value="Peptidase_S41_CPP"/>
    <property type="match status" value="1"/>
</dbReference>
<keyword evidence="3" id="KW-0720">Serine protease</keyword>
<proteinExistence type="predicted"/>
<feature type="domain" description="Tail specific protease" evidence="5">
    <location>
        <begin position="19"/>
        <end position="211"/>
    </location>
</feature>
<evidence type="ECO:0000256" key="2">
    <source>
        <dbReference type="ARBA" id="ARBA00022801"/>
    </source>
</evidence>
<name>A0A2M6YBQ8_9BACT</name>
<dbReference type="Gene3D" id="3.90.226.10">
    <property type="entry name" value="2-enoyl-CoA Hydratase, Chain A, domain 1"/>
    <property type="match status" value="1"/>
</dbReference>
<dbReference type="GO" id="GO:0004175">
    <property type="term" value="F:endopeptidase activity"/>
    <property type="evidence" value="ECO:0007669"/>
    <property type="project" value="TreeGrafter"/>
</dbReference>
<feature type="non-terminal residue" evidence="6">
    <location>
        <position position="1"/>
    </location>
</feature>
<evidence type="ECO:0000256" key="4">
    <source>
        <dbReference type="SAM" id="MobiDB-lite"/>
    </source>
</evidence>
<dbReference type="GO" id="GO:0006508">
    <property type="term" value="P:proteolysis"/>
    <property type="evidence" value="ECO:0007669"/>
    <property type="project" value="UniProtKB-KW"/>
</dbReference>
<keyword evidence="2" id="KW-0378">Hydrolase</keyword>
<keyword evidence="1" id="KW-0645">Protease</keyword>
<protein>
    <recommendedName>
        <fullName evidence="5">Tail specific protease domain-containing protein</fullName>
    </recommendedName>
</protein>
<feature type="region of interest" description="Disordered" evidence="4">
    <location>
        <begin position="213"/>
        <end position="234"/>
    </location>
</feature>
<reference evidence="7" key="1">
    <citation type="submission" date="2017-09" db="EMBL/GenBank/DDBJ databases">
        <title>Depth-based differentiation of microbial function through sediment-hosted aquifers and enrichment of novel symbionts in the deep terrestrial subsurface.</title>
        <authorList>
            <person name="Probst A.J."/>
            <person name="Ladd B."/>
            <person name="Jarett J.K."/>
            <person name="Geller-Mcgrath D.E."/>
            <person name="Sieber C.M.K."/>
            <person name="Emerson J.B."/>
            <person name="Anantharaman K."/>
            <person name="Thomas B.C."/>
            <person name="Malmstrom R."/>
            <person name="Stieglmeier M."/>
            <person name="Klingl A."/>
            <person name="Woyke T."/>
            <person name="Ryan C.M."/>
            <person name="Banfield J.F."/>
        </authorList>
    </citation>
    <scope>NUCLEOTIDE SEQUENCE [LARGE SCALE GENOMIC DNA]</scope>
</reference>
<dbReference type="InterPro" id="IPR004447">
    <property type="entry name" value="Peptidase_S41A"/>
</dbReference>
<evidence type="ECO:0000259" key="5">
    <source>
        <dbReference type="SMART" id="SM00245"/>
    </source>
</evidence>
<dbReference type="SMART" id="SM00245">
    <property type="entry name" value="TSPc"/>
    <property type="match status" value="1"/>
</dbReference>
<organism evidence="6 7">
    <name type="scientific">Candidatus Berkelbacteria bacterium CG08_land_8_20_14_0_20_39_8</name>
    <dbReference type="NCBI Taxonomy" id="1974511"/>
    <lineage>
        <taxon>Bacteria</taxon>
        <taxon>Candidatus Berkelbacteria</taxon>
    </lineage>
</organism>
<evidence type="ECO:0000313" key="7">
    <source>
        <dbReference type="Proteomes" id="UP000229896"/>
    </source>
</evidence>
<dbReference type="InterPro" id="IPR029045">
    <property type="entry name" value="ClpP/crotonase-like_dom_sf"/>
</dbReference>
<dbReference type="PANTHER" id="PTHR32060:SF30">
    <property type="entry name" value="CARBOXY-TERMINAL PROCESSING PROTEASE CTPA"/>
    <property type="match status" value="1"/>
</dbReference>
<dbReference type="Proteomes" id="UP000229896">
    <property type="component" value="Unassembled WGS sequence"/>
</dbReference>
<dbReference type="AlphaFoldDB" id="A0A2M6YBQ8"/>
<gene>
    <name evidence="6" type="ORF">COT12_02770</name>
</gene>
<evidence type="ECO:0000256" key="3">
    <source>
        <dbReference type="ARBA" id="ARBA00022825"/>
    </source>
</evidence>
<dbReference type="Gene3D" id="3.30.750.44">
    <property type="match status" value="1"/>
</dbReference>
<dbReference type="EMBL" id="PEXI01000086">
    <property type="protein sequence ID" value="PIU24122.1"/>
    <property type="molecule type" value="Genomic_DNA"/>
</dbReference>
<dbReference type="PANTHER" id="PTHR32060">
    <property type="entry name" value="TAIL-SPECIFIC PROTEASE"/>
    <property type="match status" value="1"/>
</dbReference>
<dbReference type="Gene3D" id="2.30.42.10">
    <property type="match status" value="1"/>
</dbReference>
<dbReference type="Pfam" id="PF03572">
    <property type="entry name" value="Peptidase_S41"/>
    <property type="match status" value="1"/>
</dbReference>
<dbReference type="InterPro" id="IPR036034">
    <property type="entry name" value="PDZ_sf"/>
</dbReference>
<dbReference type="NCBIfam" id="TIGR00225">
    <property type="entry name" value="prc"/>
    <property type="match status" value="1"/>
</dbReference>
<dbReference type="InterPro" id="IPR005151">
    <property type="entry name" value="Tail-specific_protease"/>
</dbReference>
<sequence>IRGIAGTSVKLQVQHSGSSQPVEISVTREKIDVPSVTYKLINVNNKKIVIISISQFGDSTNSLLEKYANQAISDRATGIILDLRNNPGGYLDSSVFAAGIFLPNDKLVVSEVDKDGQKQEYKTSGNPILKDSPLVVLVNGGSASAAEILTGAVQDNKRGEIIGEQTFGKGSVQQLVSLPGGSSLKVTIANWLTPNGSEINKVGIKPDIIVPLSESDQSASKDPQLDRAKTEVVK</sequence>
<accession>A0A2M6YBQ8</accession>
<dbReference type="GO" id="GO:0007165">
    <property type="term" value="P:signal transduction"/>
    <property type="evidence" value="ECO:0007669"/>
    <property type="project" value="TreeGrafter"/>
</dbReference>